<dbReference type="EMBL" id="MDYN01000057">
    <property type="protein sequence ID" value="OQD79221.1"/>
    <property type="molecule type" value="Genomic_DNA"/>
</dbReference>
<sequence>MSHTFCEPMRTPEAWRTDNLHARFIMQLFQSLPITTNVVYNSIA</sequence>
<gene>
    <name evidence="1" type="ORF">PENANT_c057G10728</name>
</gene>
<comment type="caution">
    <text evidence="1">The sequence shown here is derived from an EMBL/GenBank/DDBJ whole genome shotgun (WGS) entry which is preliminary data.</text>
</comment>
<proteinExistence type="predicted"/>
<protein>
    <submittedName>
        <fullName evidence="1">Uncharacterized protein</fullName>
    </submittedName>
</protein>
<name>A0A1V6PQM7_9EURO</name>
<evidence type="ECO:0000313" key="2">
    <source>
        <dbReference type="Proteomes" id="UP000191672"/>
    </source>
</evidence>
<dbReference type="AlphaFoldDB" id="A0A1V6PQM7"/>
<accession>A0A1V6PQM7</accession>
<dbReference type="Proteomes" id="UP000191672">
    <property type="component" value="Unassembled WGS sequence"/>
</dbReference>
<reference evidence="2" key="1">
    <citation type="journal article" date="2017" name="Nat. Microbiol.">
        <title>Global analysis of biosynthetic gene clusters reveals vast potential of secondary metabolite production in Penicillium species.</title>
        <authorList>
            <person name="Nielsen J.C."/>
            <person name="Grijseels S."/>
            <person name="Prigent S."/>
            <person name="Ji B."/>
            <person name="Dainat J."/>
            <person name="Nielsen K.F."/>
            <person name="Frisvad J.C."/>
            <person name="Workman M."/>
            <person name="Nielsen J."/>
        </authorList>
    </citation>
    <scope>NUCLEOTIDE SEQUENCE [LARGE SCALE GENOMIC DNA]</scope>
    <source>
        <strain evidence="2">IBT 31811</strain>
    </source>
</reference>
<keyword evidence="2" id="KW-1185">Reference proteome</keyword>
<evidence type="ECO:0000313" key="1">
    <source>
        <dbReference type="EMBL" id="OQD79221.1"/>
    </source>
</evidence>
<organism evidence="1 2">
    <name type="scientific">Penicillium antarcticum</name>
    <dbReference type="NCBI Taxonomy" id="416450"/>
    <lineage>
        <taxon>Eukaryota</taxon>
        <taxon>Fungi</taxon>
        <taxon>Dikarya</taxon>
        <taxon>Ascomycota</taxon>
        <taxon>Pezizomycotina</taxon>
        <taxon>Eurotiomycetes</taxon>
        <taxon>Eurotiomycetidae</taxon>
        <taxon>Eurotiales</taxon>
        <taxon>Aspergillaceae</taxon>
        <taxon>Penicillium</taxon>
    </lineage>
</organism>